<evidence type="ECO:0000313" key="2">
    <source>
        <dbReference type="Proteomes" id="UP000216339"/>
    </source>
</evidence>
<proteinExistence type="predicted"/>
<comment type="caution">
    <text evidence="1">The sequence shown here is derived from an EMBL/GenBank/DDBJ whole genome shotgun (WGS) entry which is preliminary data.</text>
</comment>
<dbReference type="RefSeq" id="WP_095511774.1">
    <property type="nucleotide sequence ID" value="NZ_MQWD01000001.1"/>
</dbReference>
<organism evidence="1 2">
    <name type="scientific">Rubrivirga marina</name>
    <dbReference type="NCBI Taxonomy" id="1196024"/>
    <lineage>
        <taxon>Bacteria</taxon>
        <taxon>Pseudomonadati</taxon>
        <taxon>Rhodothermota</taxon>
        <taxon>Rhodothermia</taxon>
        <taxon>Rhodothermales</taxon>
        <taxon>Rubricoccaceae</taxon>
        <taxon>Rubrivirga</taxon>
    </lineage>
</organism>
<protein>
    <submittedName>
        <fullName evidence="1">Uncharacterized protein</fullName>
    </submittedName>
</protein>
<dbReference type="Proteomes" id="UP000216339">
    <property type="component" value="Unassembled WGS sequence"/>
</dbReference>
<gene>
    <name evidence="1" type="ORF">BSZ37_17480</name>
</gene>
<evidence type="ECO:0000313" key="1">
    <source>
        <dbReference type="EMBL" id="PAP78100.1"/>
    </source>
</evidence>
<reference evidence="1 2" key="1">
    <citation type="submission" date="2016-11" db="EMBL/GenBank/DDBJ databases">
        <title>Study of marine rhodopsin-containing bacteria.</title>
        <authorList>
            <person name="Yoshizawa S."/>
            <person name="Kumagai Y."/>
            <person name="Kogure K."/>
        </authorList>
    </citation>
    <scope>NUCLEOTIDE SEQUENCE [LARGE SCALE GENOMIC DNA]</scope>
    <source>
        <strain evidence="1 2">SAORIC-28</strain>
    </source>
</reference>
<sequence length="64" mass="6523">MVAALVLTAFVVWLVIGIVLSARAGVREASGESRALGAVVGAVRALPPEWIAVGLAVLVGTLWV</sequence>
<dbReference type="EMBL" id="MQWD01000001">
    <property type="protein sequence ID" value="PAP78100.1"/>
    <property type="molecule type" value="Genomic_DNA"/>
</dbReference>
<accession>A0A271J416</accession>
<dbReference type="AlphaFoldDB" id="A0A271J416"/>
<keyword evidence="2" id="KW-1185">Reference proteome</keyword>
<name>A0A271J416_9BACT</name>